<feature type="domain" description="PIN" evidence="8">
    <location>
        <begin position="6"/>
        <end position="123"/>
    </location>
</feature>
<evidence type="ECO:0000256" key="2">
    <source>
        <dbReference type="ARBA" id="ARBA00022649"/>
    </source>
</evidence>
<evidence type="ECO:0000259" key="8">
    <source>
        <dbReference type="Pfam" id="PF01850"/>
    </source>
</evidence>
<keyword evidence="3" id="KW-0540">Nuclease</keyword>
<reference evidence="9 10" key="1">
    <citation type="submission" date="2020-10" db="EMBL/GenBank/DDBJ databases">
        <authorList>
            <person name="Castelo-Branco R."/>
            <person name="Eusebio N."/>
            <person name="Adriana R."/>
            <person name="Vieira A."/>
            <person name="Brugerolle De Fraissinette N."/>
            <person name="Rezende De Castro R."/>
            <person name="Schneider M.P."/>
            <person name="Vasconcelos V."/>
            <person name="Leao P.N."/>
        </authorList>
    </citation>
    <scope>NUCLEOTIDE SEQUENCE [LARGE SCALE GENOMIC DNA]</scope>
    <source>
        <strain evidence="9 10">LEGE 00250</strain>
    </source>
</reference>
<dbReference type="Pfam" id="PF01850">
    <property type="entry name" value="PIN"/>
    <property type="match status" value="1"/>
</dbReference>
<evidence type="ECO:0000313" key="10">
    <source>
        <dbReference type="Proteomes" id="UP000606776"/>
    </source>
</evidence>
<organism evidence="9 10">
    <name type="scientific">Sphaerospermopsis aphanizomenoides LEGE 00250</name>
    <dbReference type="NCBI Taxonomy" id="2777972"/>
    <lineage>
        <taxon>Bacteria</taxon>
        <taxon>Bacillati</taxon>
        <taxon>Cyanobacteriota</taxon>
        <taxon>Cyanophyceae</taxon>
        <taxon>Nostocales</taxon>
        <taxon>Aphanizomenonaceae</taxon>
        <taxon>Sphaerospermopsis</taxon>
        <taxon>Sphaerospermopsis aphanizomenoides</taxon>
    </lineage>
</organism>
<keyword evidence="10" id="KW-1185">Reference proteome</keyword>
<evidence type="ECO:0000256" key="3">
    <source>
        <dbReference type="ARBA" id="ARBA00022722"/>
    </source>
</evidence>
<evidence type="ECO:0000256" key="6">
    <source>
        <dbReference type="ARBA" id="ARBA00022842"/>
    </source>
</evidence>
<evidence type="ECO:0000313" key="9">
    <source>
        <dbReference type="EMBL" id="MBE9236324.1"/>
    </source>
</evidence>
<evidence type="ECO:0000256" key="5">
    <source>
        <dbReference type="ARBA" id="ARBA00022801"/>
    </source>
</evidence>
<name>A0ABR9VCV7_9CYAN</name>
<comment type="cofactor">
    <cofactor evidence="1">
        <name>Mg(2+)</name>
        <dbReference type="ChEBI" id="CHEBI:18420"/>
    </cofactor>
</comment>
<dbReference type="EMBL" id="JADEWB010000043">
    <property type="protein sequence ID" value="MBE9236324.1"/>
    <property type="molecule type" value="Genomic_DNA"/>
</dbReference>
<dbReference type="Gene3D" id="3.40.50.1010">
    <property type="entry name" value="5'-nuclease"/>
    <property type="match status" value="1"/>
</dbReference>
<keyword evidence="6" id="KW-0460">Magnesium</keyword>
<dbReference type="Proteomes" id="UP000606776">
    <property type="component" value="Unassembled WGS sequence"/>
</dbReference>
<dbReference type="InterPro" id="IPR029060">
    <property type="entry name" value="PIN-like_dom_sf"/>
</dbReference>
<gene>
    <name evidence="9" type="ORF">IQ227_09835</name>
</gene>
<evidence type="ECO:0000256" key="7">
    <source>
        <dbReference type="ARBA" id="ARBA00038093"/>
    </source>
</evidence>
<keyword evidence="4" id="KW-0479">Metal-binding</keyword>
<evidence type="ECO:0000256" key="4">
    <source>
        <dbReference type="ARBA" id="ARBA00022723"/>
    </source>
</evidence>
<keyword evidence="5" id="KW-0378">Hydrolase</keyword>
<dbReference type="InterPro" id="IPR002716">
    <property type="entry name" value="PIN_dom"/>
</dbReference>
<accession>A0ABR9VCV7</accession>
<dbReference type="InterPro" id="IPR050556">
    <property type="entry name" value="Type_II_TA_system_RNase"/>
</dbReference>
<comment type="caution">
    <text evidence="9">The sequence shown here is derived from an EMBL/GenBank/DDBJ whole genome shotgun (WGS) entry which is preliminary data.</text>
</comment>
<dbReference type="SUPFAM" id="SSF88723">
    <property type="entry name" value="PIN domain-like"/>
    <property type="match status" value="1"/>
</dbReference>
<comment type="similarity">
    <text evidence="7">Belongs to the PINc/VapC protein family.</text>
</comment>
<dbReference type="PANTHER" id="PTHR33653">
    <property type="entry name" value="RIBONUCLEASE VAPC2"/>
    <property type="match status" value="1"/>
</dbReference>
<dbReference type="CDD" id="cd18747">
    <property type="entry name" value="PIN_VapC4-5_FitB-like"/>
    <property type="match status" value="1"/>
</dbReference>
<protein>
    <submittedName>
        <fullName evidence="9">Type II toxin-antitoxin system VapC family toxin</fullName>
    </submittedName>
</protein>
<proteinExistence type="inferred from homology"/>
<sequence>MVIRFLLDTNIISEPLRIEPNQAVLQNMVKYELEIAMASVTWHELLFGCYRLPHSKKKNKITNYLHQVIKPKIPILHYDDVAAEWFANERARLVGIGKTPAYPDGQIAAIAKTNDLILVTNNVADFSEFQNLKIENWFLD</sequence>
<dbReference type="RefSeq" id="WP_137668744.1">
    <property type="nucleotide sequence ID" value="NZ_JADEWB010000043.1"/>
</dbReference>
<keyword evidence="2" id="KW-1277">Toxin-antitoxin system</keyword>
<evidence type="ECO:0000256" key="1">
    <source>
        <dbReference type="ARBA" id="ARBA00001946"/>
    </source>
</evidence>
<dbReference type="PANTHER" id="PTHR33653:SF1">
    <property type="entry name" value="RIBONUCLEASE VAPC2"/>
    <property type="match status" value="1"/>
</dbReference>